<dbReference type="EMBL" id="POWF01000001">
    <property type="protein sequence ID" value="PNQ75373.1"/>
    <property type="molecule type" value="Genomic_DNA"/>
</dbReference>
<feature type="signal peptide" evidence="1">
    <location>
        <begin position="1"/>
        <end position="22"/>
    </location>
</feature>
<dbReference type="PROSITE" id="PS51257">
    <property type="entry name" value="PROKAR_LIPOPROTEIN"/>
    <property type="match status" value="1"/>
</dbReference>
<name>A0A2K1E533_9FLAO</name>
<dbReference type="RefSeq" id="WP_103051218.1">
    <property type="nucleotide sequence ID" value="NZ_POWF01000001.1"/>
</dbReference>
<evidence type="ECO:0000256" key="1">
    <source>
        <dbReference type="SAM" id="SignalP"/>
    </source>
</evidence>
<keyword evidence="3" id="KW-1185">Reference proteome</keyword>
<comment type="caution">
    <text evidence="2">The sequence shown here is derived from an EMBL/GenBank/DDBJ whole genome shotgun (WGS) entry which is preliminary data.</text>
</comment>
<gene>
    <name evidence="2" type="ORF">C1T31_04375</name>
</gene>
<feature type="chain" id="PRO_5014352842" description="DUF1735 domain-containing protein" evidence="1">
    <location>
        <begin position="23"/>
        <end position="284"/>
    </location>
</feature>
<evidence type="ECO:0008006" key="4">
    <source>
        <dbReference type="Google" id="ProtNLM"/>
    </source>
</evidence>
<dbReference type="AlphaFoldDB" id="A0A2K1E533"/>
<dbReference type="OrthoDB" id="1453995at2"/>
<proteinExistence type="predicted"/>
<keyword evidence="1" id="KW-0732">Signal</keyword>
<accession>A0A2K1E533</accession>
<organism evidence="2 3">
    <name type="scientific">Hanstruepera neustonica</name>
    <dbReference type="NCBI Taxonomy" id="1445657"/>
    <lineage>
        <taxon>Bacteria</taxon>
        <taxon>Pseudomonadati</taxon>
        <taxon>Bacteroidota</taxon>
        <taxon>Flavobacteriia</taxon>
        <taxon>Flavobacteriales</taxon>
        <taxon>Flavobacteriaceae</taxon>
        <taxon>Hanstruepera</taxon>
    </lineage>
</organism>
<evidence type="ECO:0000313" key="3">
    <source>
        <dbReference type="Proteomes" id="UP000236641"/>
    </source>
</evidence>
<dbReference type="Proteomes" id="UP000236641">
    <property type="component" value="Unassembled WGS sequence"/>
</dbReference>
<sequence length="284" mass="30748">MKNFKLLTLLLAVSLVSVSCLVDDEDKTLDALANTPYVVGFNNNVANESYFEDIGPVEKTYPVNLVGGMDGNPANFDIVVNYRISPESTATEGQEFDFLENTGQLVIPAGQDYGLFGLIINTGGLDPNTPTQLVLELESVEGGRANIGTINELNLLRVTFVGCNSQLAGNYTLTTTRDDGAQTVRPETITLLGPNYFETESTGLWATNGIGVSPDSSMNFEDICGDVFVPLQNLAQGFYSNEVYGVNLTGADGEVDQTTLDFSMDYWITFSAGNSQYNASFERL</sequence>
<evidence type="ECO:0000313" key="2">
    <source>
        <dbReference type="EMBL" id="PNQ75373.1"/>
    </source>
</evidence>
<protein>
    <recommendedName>
        <fullName evidence="4">DUF1735 domain-containing protein</fullName>
    </recommendedName>
</protein>
<reference evidence="2 3" key="1">
    <citation type="submission" date="2018-01" db="EMBL/GenBank/DDBJ databases">
        <title>The draft genome of Hanstruepera neustonica JCM19743.</title>
        <authorList>
            <person name="He R.-H."/>
            <person name="Du Z.-J."/>
        </authorList>
    </citation>
    <scope>NUCLEOTIDE SEQUENCE [LARGE SCALE GENOMIC DNA]</scope>
    <source>
        <strain evidence="2 3">JCM19743</strain>
    </source>
</reference>